<evidence type="ECO:0000259" key="11">
    <source>
        <dbReference type="PROSITE" id="PS50929"/>
    </source>
</evidence>
<evidence type="ECO:0000313" key="13">
    <source>
        <dbReference type="Proteomes" id="UP000823918"/>
    </source>
</evidence>
<feature type="domain" description="ABC transmembrane type-1" evidence="11">
    <location>
        <begin position="17"/>
        <end position="299"/>
    </location>
</feature>
<dbReference type="InterPro" id="IPR036640">
    <property type="entry name" value="ABC1_TM_sf"/>
</dbReference>
<dbReference type="PROSITE" id="PS50929">
    <property type="entry name" value="ABC_TM1F"/>
    <property type="match status" value="1"/>
</dbReference>
<evidence type="ECO:0000256" key="9">
    <source>
        <dbReference type="SAM" id="Phobius"/>
    </source>
</evidence>
<evidence type="ECO:0000256" key="8">
    <source>
        <dbReference type="ARBA" id="ARBA00023136"/>
    </source>
</evidence>
<dbReference type="PROSITE" id="PS50893">
    <property type="entry name" value="ABC_TRANSPORTER_2"/>
    <property type="match status" value="1"/>
</dbReference>
<dbReference type="SMART" id="SM00382">
    <property type="entry name" value="AAA"/>
    <property type="match status" value="1"/>
</dbReference>
<dbReference type="CDD" id="cd18548">
    <property type="entry name" value="ABC_6TM_Tm287_like"/>
    <property type="match status" value="1"/>
</dbReference>
<feature type="transmembrane region" description="Helical" evidence="9">
    <location>
        <begin position="158"/>
        <end position="176"/>
    </location>
</feature>
<evidence type="ECO:0000256" key="7">
    <source>
        <dbReference type="ARBA" id="ARBA00022989"/>
    </source>
</evidence>
<dbReference type="PROSITE" id="PS00211">
    <property type="entry name" value="ABC_TRANSPORTER_1"/>
    <property type="match status" value="1"/>
</dbReference>
<evidence type="ECO:0000256" key="3">
    <source>
        <dbReference type="ARBA" id="ARBA00022475"/>
    </source>
</evidence>
<evidence type="ECO:0000256" key="6">
    <source>
        <dbReference type="ARBA" id="ARBA00022840"/>
    </source>
</evidence>
<feature type="transmembrane region" description="Helical" evidence="9">
    <location>
        <begin position="12"/>
        <end position="37"/>
    </location>
</feature>
<reference evidence="12" key="1">
    <citation type="journal article" date="2021" name="PeerJ">
        <title>Extensive microbial diversity within the chicken gut microbiome revealed by metagenomics and culture.</title>
        <authorList>
            <person name="Gilroy R."/>
            <person name="Ravi A."/>
            <person name="Getino M."/>
            <person name="Pursley I."/>
            <person name="Horton D.L."/>
            <person name="Alikhan N.F."/>
            <person name="Baker D."/>
            <person name="Gharbi K."/>
            <person name="Hall N."/>
            <person name="Watson M."/>
            <person name="Adriaenssens E.M."/>
            <person name="Foster-Nyarko E."/>
            <person name="Jarju S."/>
            <person name="Secka A."/>
            <person name="Antonio M."/>
            <person name="Oren A."/>
            <person name="Chaudhuri R.R."/>
            <person name="La Ragione R."/>
            <person name="Hildebrand F."/>
            <person name="Pallen M.J."/>
        </authorList>
    </citation>
    <scope>NUCLEOTIDE SEQUENCE</scope>
    <source>
        <strain evidence="12">5933</strain>
    </source>
</reference>
<dbReference type="GO" id="GO:0015421">
    <property type="term" value="F:ABC-type oligopeptide transporter activity"/>
    <property type="evidence" value="ECO:0007669"/>
    <property type="project" value="TreeGrafter"/>
</dbReference>
<feature type="domain" description="ABC transporter" evidence="10">
    <location>
        <begin position="332"/>
        <end position="568"/>
    </location>
</feature>
<comment type="subcellular location">
    <subcellularLocation>
        <location evidence="1">Cell membrane</location>
        <topology evidence="1">Multi-pass membrane protein</topology>
    </subcellularLocation>
</comment>
<dbReference type="AlphaFoldDB" id="A0A9D2TKC4"/>
<keyword evidence="5" id="KW-0547">Nucleotide-binding</keyword>
<proteinExistence type="predicted"/>
<dbReference type="InterPro" id="IPR017871">
    <property type="entry name" value="ABC_transporter-like_CS"/>
</dbReference>
<dbReference type="Gene3D" id="1.20.1560.10">
    <property type="entry name" value="ABC transporter type 1, transmembrane domain"/>
    <property type="match status" value="1"/>
</dbReference>
<dbReference type="GO" id="GO:0016887">
    <property type="term" value="F:ATP hydrolysis activity"/>
    <property type="evidence" value="ECO:0007669"/>
    <property type="project" value="InterPro"/>
</dbReference>
<comment type="caution">
    <text evidence="12">The sequence shown here is derived from an EMBL/GenBank/DDBJ whole genome shotgun (WGS) entry which is preliminary data.</text>
</comment>
<feature type="transmembrane region" description="Helical" evidence="9">
    <location>
        <begin position="276"/>
        <end position="297"/>
    </location>
</feature>
<evidence type="ECO:0000259" key="10">
    <source>
        <dbReference type="PROSITE" id="PS50893"/>
    </source>
</evidence>
<evidence type="ECO:0000256" key="5">
    <source>
        <dbReference type="ARBA" id="ARBA00022741"/>
    </source>
</evidence>
<name>A0A9D2TKC4_9FIRM</name>
<protein>
    <submittedName>
        <fullName evidence="12">ABC transporter ATP-binding protein/permease</fullName>
    </submittedName>
</protein>
<dbReference type="Pfam" id="PF00005">
    <property type="entry name" value="ABC_tran"/>
    <property type="match status" value="1"/>
</dbReference>
<keyword evidence="2" id="KW-0813">Transport</keyword>
<keyword evidence="6 12" id="KW-0067">ATP-binding</keyword>
<dbReference type="SUPFAM" id="SSF90123">
    <property type="entry name" value="ABC transporter transmembrane region"/>
    <property type="match status" value="1"/>
</dbReference>
<keyword evidence="4 9" id="KW-0812">Transmembrane</keyword>
<evidence type="ECO:0000256" key="1">
    <source>
        <dbReference type="ARBA" id="ARBA00004651"/>
    </source>
</evidence>
<accession>A0A9D2TKC4</accession>
<evidence type="ECO:0000313" key="12">
    <source>
        <dbReference type="EMBL" id="HJC73269.1"/>
    </source>
</evidence>
<dbReference type="InterPro" id="IPR039421">
    <property type="entry name" value="Type_1_exporter"/>
</dbReference>
<dbReference type="Pfam" id="PF00664">
    <property type="entry name" value="ABC_membrane"/>
    <property type="match status" value="1"/>
</dbReference>
<dbReference type="InterPro" id="IPR011527">
    <property type="entry name" value="ABC1_TM_dom"/>
</dbReference>
<gene>
    <name evidence="12" type="ORF">H9698_10840</name>
</gene>
<organism evidence="12 13">
    <name type="scientific">Candidatus Ruthenibacterium merdavium</name>
    <dbReference type="NCBI Taxonomy" id="2838752"/>
    <lineage>
        <taxon>Bacteria</taxon>
        <taxon>Bacillati</taxon>
        <taxon>Bacillota</taxon>
        <taxon>Clostridia</taxon>
        <taxon>Eubacteriales</taxon>
        <taxon>Oscillospiraceae</taxon>
        <taxon>Ruthenibacterium</taxon>
    </lineage>
</organism>
<dbReference type="InterPro" id="IPR003439">
    <property type="entry name" value="ABC_transporter-like_ATP-bd"/>
</dbReference>
<dbReference type="InterPro" id="IPR003593">
    <property type="entry name" value="AAA+_ATPase"/>
</dbReference>
<feature type="transmembrane region" description="Helical" evidence="9">
    <location>
        <begin position="243"/>
        <end position="264"/>
    </location>
</feature>
<dbReference type="PANTHER" id="PTHR43394">
    <property type="entry name" value="ATP-DEPENDENT PERMEASE MDL1, MITOCHONDRIAL"/>
    <property type="match status" value="1"/>
</dbReference>
<sequence length="578" mass="64289">MIRRIYRYMGKWKAYAWGAVACVMAEAIFELLVPMVMADMVDYGVANQDMPYILQKGAVMLVCALCALVLGVASSWFSARAGQGLGAQLREEQYRKLQAFSFSNIDRFRVPSLITRMTGDIANIQNTFSSGIRPGVRGPVMIVVATGVAFHINGKLAFVFFVALPILAVLLFSIITRVRPLYSKMQIAIDTVNRVIRENLAAIRVVKAYVRGEYEQEKFEEGNQELLVRSEKAFRLSAMNMPALQLVMYATILGILWFGGNLIQSGEMQIGELTSFLSYVLQILNSLMMISSVFMLISRSVTSAVRVCEVLDEVPDIQDTKADSHVVTKGDVEFRDVWFKYESGAQEYVLKNISLHIQPGQTVGIIGQTGSSKSTLVQLIPRLYEATKGTVLVDGIPVQEYHQAHLRDAIGMVLQKNLLFTGTVRENLQWGNQNASDDEILWACRVAGVDEFLNRLPKGLDTFLEQGGVNVSGGQKQRLCIARALLKRPKILILDDSTSAVDTVTEAGIRQRMNQDLPDMTKIIIAQRVSSVQHADQIFVLSDGNLHACGTHEQLLEECEVYREICESQKQGGIEGEK</sequence>
<dbReference type="SUPFAM" id="SSF52540">
    <property type="entry name" value="P-loop containing nucleoside triphosphate hydrolases"/>
    <property type="match status" value="1"/>
</dbReference>
<keyword evidence="3" id="KW-1003">Cell membrane</keyword>
<evidence type="ECO:0000256" key="4">
    <source>
        <dbReference type="ARBA" id="ARBA00022692"/>
    </source>
</evidence>
<feature type="transmembrane region" description="Helical" evidence="9">
    <location>
        <begin position="57"/>
        <end position="79"/>
    </location>
</feature>
<keyword evidence="7 9" id="KW-1133">Transmembrane helix</keyword>
<dbReference type="Gene3D" id="3.40.50.300">
    <property type="entry name" value="P-loop containing nucleotide triphosphate hydrolases"/>
    <property type="match status" value="1"/>
</dbReference>
<dbReference type="FunFam" id="3.40.50.300:FF:000221">
    <property type="entry name" value="Multidrug ABC transporter ATP-binding protein"/>
    <property type="match status" value="1"/>
</dbReference>
<reference evidence="12" key="2">
    <citation type="submission" date="2021-04" db="EMBL/GenBank/DDBJ databases">
        <authorList>
            <person name="Gilroy R."/>
        </authorList>
    </citation>
    <scope>NUCLEOTIDE SEQUENCE</scope>
    <source>
        <strain evidence="12">5933</strain>
    </source>
</reference>
<dbReference type="EMBL" id="DWWA01000054">
    <property type="protein sequence ID" value="HJC73269.1"/>
    <property type="molecule type" value="Genomic_DNA"/>
</dbReference>
<dbReference type="InterPro" id="IPR027417">
    <property type="entry name" value="P-loop_NTPase"/>
</dbReference>
<dbReference type="GO" id="GO:0005886">
    <property type="term" value="C:plasma membrane"/>
    <property type="evidence" value="ECO:0007669"/>
    <property type="project" value="UniProtKB-SubCell"/>
</dbReference>
<dbReference type="Proteomes" id="UP000823918">
    <property type="component" value="Unassembled WGS sequence"/>
</dbReference>
<dbReference type="GO" id="GO:0005524">
    <property type="term" value="F:ATP binding"/>
    <property type="evidence" value="ECO:0007669"/>
    <property type="project" value="UniProtKB-KW"/>
</dbReference>
<evidence type="ECO:0000256" key="2">
    <source>
        <dbReference type="ARBA" id="ARBA00022448"/>
    </source>
</evidence>
<dbReference type="PANTHER" id="PTHR43394:SF1">
    <property type="entry name" value="ATP-BINDING CASSETTE SUB-FAMILY B MEMBER 10, MITOCHONDRIAL"/>
    <property type="match status" value="1"/>
</dbReference>
<keyword evidence="8 9" id="KW-0472">Membrane</keyword>